<feature type="signal peptide" evidence="1">
    <location>
        <begin position="1"/>
        <end position="21"/>
    </location>
</feature>
<proteinExistence type="predicted"/>
<comment type="caution">
    <text evidence="2">The sequence shown here is derived from an EMBL/GenBank/DDBJ whole genome shotgun (WGS) entry which is preliminary data.</text>
</comment>
<accession>A0A430A7U5</accession>
<evidence type="ECO:0000313" key="2">
    <source>
        <dbReference type="EMBL" id="RSU03175.1"/>
    </source>
</evidence>
<dbReference type="RefSeq" id="WP_126831387.1">
    <property type="nucleotide sequence ID" value="NZ_CBCRYB010000010.1"/>
</dbReference>
<protein>
    <recommendedName>
        <fullName evidence="4">Cell-wall binding lipoprotein</fullName>
    </recommendedName>
</protein>
<evidence type="ECO:0000313" key="3">
    <source>
        <dbReference type="Proteomes" id="UP000287101"/>
    </source>
</evidence>
<organism evidence="2 3">
    <name type="scientific">Vagococcus fessus</name>
    <dbReference type="NCBI Taxonomy" id="120370"/>
    <lineage>
        <taxon>Bacteria</taxon>
        <taxon>Bacillati</taxon>
        <taxon>Bacillota</taxon>
        <taxon>Bacilli</taxon>
        <taxon>Lactobacillales</taxon>
        <taxon>Enterococcaceae</taxon>
        <taxon>Vagococcus</taxon>
    </lineage>
</organism>
<keyword evidence="3" id="KW-1185">Reference proteome</keyword>
<gene>
    <name evidence="2" type="ORF">CBF31_05510</name>
</gene>
<keyword evidence="1" id="KW-0732">Signal</keyword>
<reference evidence="2 3" key="1">
    <citation type="submission" date="2017-05" db="EMBL/GenBank/DDBJ databases">
        <title>Vagococcus spp. assemblies.</title>
        <authorList>
            <person name="Gulvik C.A."/>
        </authorList>
    </citation>
    <scope>NUCLEOTIDE SEQUENCE [LARGE SCALE GENOMIC DNA]</scope>
    <source>
        <strain evidence="2 3">CCUG 41755</strain>
    </source>
</reference>
<feature type="chain" id="PRO_5038918445" description="Cell-wall binding lipoprotein" evidence="1">
    <location>
        <begin position="22"/>
        <end position="213"/>
    </location>
</feature>
<dbReference type="Proteomes" id="UP000287101">
    <property type="component" value="Unassembled WGS sequence"/>
</dbReference>
<dbReference type="AlphaFoldDB" id="A0A430A7U5"/>
<sequence>MMKKIVMALLMSCLFILTSCGITEELDQAKSNVAELKIALKTQSEHFKEMGSRITRINDALESDLNDKPQTGLFPDEEGLVFENYQYRLTLEDKITDQQKSIITLKKNLEKIIKQNAADVNNDELKLISDSLDIIDNNYKSLKNYCDTTFNKEEEFYSDLPEKLDSKLALLERNYGAIYLVTDEGQANIKYTTDLITTFEKNAKKSKVTSDDN</sequence>
<dbReference type="OrthoDB" id="2199508at2"/>
<evidence type="ECO:0008006" key="4">
    <source>
        <dbReference type="Google" id="ProtNLM"/>
    </source>
</evidence>
<name>A0A430A7U5_9ENTE</name>
<evidence type="ECO:0000256" key="1">
    <source>
        <dbReference type="SAM" id="SignalP"/>
    </source>
</evidence>
<dbReference type="EMBL" id="NGJY01000002">
    <property type="protein sequence ID" value="RSU03175.1"/>
    <property type="molecule type" value="Genomic_DNA"/>
</dbReference>
<dbReference type="PROSITE" id="PS51257">
    <property type="entry name" value="PROKAR_LIPOPROTEIN"/>
    <property type="match status" value="1"/>
</dbReference>